<comment type="caution">
    <text evidence="2">The sequence shown here is derived from an EMBL/GenBank/DDBJ whole genome shotgun (WGS) entry which is preliminary data.</text>
</comment>
<dbReference type="Proteomes" id="UP000648914">
    <property type="component" value="Unassembled WGS sequence"/>
</dbReference>
<evidence type="ECO:0000259" key="1">
    <source>
        <dbReference type="Pfam" id="PF18431"/>
    </source>
</evidence>
<name>A0ABS0UQ56_9PSED</name>
<accession>A0ABS0UQ56</accession>
<keyword evidence="3" id="KW-1185">Reference proteome</keyword>
<evidence type="ECO:0000313" key="2">
    <source>
        <dbReference type="EMBL" id="MBI6567736.1"/>
    </source>
</evidence>
<evidence type="ECO:0000313" key="3">
    <source>
        <dbReference type="Proteomes" id="UP000648914"/>
    </source>
</evidence>
<sequence length="286" mass="30830">MPDDGEFRIALSFAQMAAILTQESLSPAEIMSNRIVGSLRLVGGVVELAGAGVLCAVPEPTLLSKAGCIAMGIHASDQLSAGATQLLTGKETDSFAFKAGSSATQALGASRATGQVIGLATEFAVPLSTASLYNAFRVSSVRGGRITVITSEKPLQAPKKFGGGHTISKHVDKDMEYLKSRFASRKVHVSSTFYNLDVAEWAVSQALQRNKLKILMYSKARFVLKHGQYSFVTQLETAVGWGVTRQDQSKIVTMSKLKVTIKYAEYNRMPYYIITAFPGLYGKVMS</sequence>
<dbReference type="CDD" id="cd20684">
    <property type="entry name" value="CdiA-CT_Yk_RNaseA-like"/>
    <property type="match status" value="1"/>
</dbReference>
<feature type="domain" description="Bacterial CdiA-CT RNAse A" evidence="1">
    <location>
        <begin position="164"/>
        <end position="278"/>
    </location>
</feature>
<dbReference type="RefSeq" id="WP_198731178.1">
    <property type="nucleotide sequence ID" value="NZ_JAEILG010000086.1"/>
</dbReference>
<dbReference type="InterPro" id="IPR041436">
    <property type="entry name" value="RNAse_A_bac"/>
</dbReference>
<dbReference type="Pfam" id="PF18431">
    <property type="entry name" value="RNAse_A_bac"/>
    <property type="match status" value="1"/>
</dbReference>
<gene>
    <name evidence="2" type="ORF">YA0852_27035</name>
</gene>
<proteinExistence type="predicted"/>
<reference evidence="2 3" key="1">
    <citation type="submission" date="2020-12" db="EMBL/GenBank/DDBJ databases">
        <title>Comparative genomic insights into the epidemiology and virulence of plant pathogenic Pseudomonads from Turkey.</title>
        <authorList>
            <person name="Dillon M."/>
            <person name="Ruiz-Bedoya T."/>
            <person name="Bendalovic-Torma C."/>
            <person name="Guttman K.M."/>
            <person name="Kwak H."/>
            <person name="Middleton M.A."/>
            <person name="Wang P.W."/>
            <person name="Horuz S."/>
            <person name="Aysan Y."/>
            <person name="Guttman D.S."/>
        </authorList>
    </citation>
    <scope>NUCLEOTIDE SEQUENCE [LARGE SCALE GENOMIC DNA]</scope>
    <source>
        <strain evidence="2 3">S5_IA_2b</strain>
    </source>
</reference>
<organism evidence="2 3">
    <name type="scientific">Pseudomonas synxantha</name>
    <dbReference type="NCBI Taxonomy" id="47883"/>
    <lineage>
        <taxon>Bacteria</taxon>
        <taxon>Pseudomonadati</taxon>
        <taxon>Pseudomonadota</taxon>
        <taxon>Gammaproteobacteria</taxon>
        <taxon>Pseudomonadales</taxon>
        <taxon>Pseudomonadaceae</taxon>
        <taxon>Pseudomonas</taxon>
    </lineage>
</organism>
<protein>
    <recommendedName>
        <fullName evidence="1">Bacterial CdiA-CT RNAse A domain-containing protein</fullName>
    </recommendedName>
</protein>
<dbReference type="EMBL" id="JAEILG010000086">
    <property type="protein sequence ID" value="MBI6567736.1"/>
    <property type="molecule type" value="Genomic_DNA"/>
</dbReference>